<evidence type="ECO:0000313" key="2">
    <source>
        <dbReference type="Proteomes" id="UP000095287"/>
    </source>
</evidence>
<protein>
    <submittedName>
        <fullName evidence="3">Uncharacterized protein</fullName>
    </submittedName>
</protein>
<reference evidence="3" key="1">
    <citation type="submission" date="2016-11" db="UniProtKB">
        <authorList>
            <consortium name="WormBaseParasite"/>
        </authorList>
    </citation>
    <scope>IDENTIFICATION</scope>
</reference>
<dbReference type="WBParaSite" id="L893_g9665.t1">
    <property type="protein sequence ID" value="L893_g9665.t1"/>
    <property type="gene ID" value="L893_g9665"/>
</dbReference>
<dbReference type="Proteomes" id="UP000095287">
    <property type="component" value="Unplaced"/>
</dbReference>
<feature type="region of interest" description="Disordered" evidence="1">
    <location>
        <begin position="16"/>
        <end position="50"/>
    </location>
</feature>
<name>A0A1I8AUL9_9BILA</name>
<evidence type="ECO:0000256" key="1">
    <source>
        <dbReference type="SAM" id="MobiDB-lite"/>
    </source>
</evidence>
<keyword evidence="2" id="KW-1185">Reference proteome</keyword>
<sequence length="90" mass="10130">MRSTLFTSIQTQKYHHCVRDDQKNRTAQSTTKRPRRKLNNPPESERPGGVTQALRANLRCCVVIETSYIAAHLIKGFSGQDVGFGSRALE</sequence>
<evidence type="ECO:0000313" key="3">
    <source>
        <dbReference type="WBParaSite" id="L893_g9665.t1"/>
    </source>
</evidence>
<dbReference type="AlphaFoldDB" id="A0A1I8AUL9"/>
<proteinExistence type="predicted"/>
<accession>A0A1I8AUL9</accession>
<organism evidence="2 3">
    <name type="scientific">Steinernema glaseri</name>
    <dbReference type="NCBI Taxonomy" id="37863"/>
    <lineage>
        <taxon>Eukaryota</taxon>
        <taxon>Metazoa</taxon>
        <taxon>Ecdysozoa</taxon>
        <taxon>Nematoda</taxon>
        <taxon>Chromadorea</taxon>
        <taxon>Rhabditida</taxon>
        <taxon>Tylenchina</taxon>
        <taxon>Panagrolaimomorpha</taxon>
        <taxon>Strongyloidoidea</taxon>
        <taxon>Steinernematidae</taxon>
        <taxon>Steinernema</taxon>
    </lineage>
</organism>